<feature type="transmembrane region" description="Helical" evidence="3">
    <location>
        <begin position="79"/>
        <end position="100"/>
    </location>
</feature>
<feature type="transmembrane region" description="Helical" evidence="3">
    <location>
        <begin position="49"/>
        <end position="67"/>
    </location>
</feature>
<dbReference type="PANTHER" id="PTHR43833:SF5">
    <property type="entry name" value="TRK SYSTEM POTASSIUM UPTAKE PROTEIN TRKA"/>
    <property type="match status" value="1"/>
</dbReference>
<dbReference type="PROSITE" id="PS51257">
    <property type="entry name" value="PROKAR_LIPOPROTEIN"/>
    <property type="match status" value="1"/>
</dbReference>
<evidence type="ECO:0000256" key="3">
    <source>
        <dbReference type="SAM" id="Phobius"/>
    </source>
</evidence>
<evidence type="ECO:0000313" key="7">
    <source>
        <dbReference type="EMBL" id="QHQ39397.1"/>
    </source>
</evidence>
<sequence length="634" mass="72962">MPNDKGERFRNWIRKHEWTIVVVLTTITFVMGCIGYYQVMHFEEQGGSFTYWDIFYSTFKLFIFNAQDATPGWPLYLQLARILAPFLLIYAAVKAIWLQVGEQVALFMLQIRNRPLIVVIGIGETGFRLAREYLLDTRSDVVIIDQDRYNPLVAELKGLGAIVVNGNAIDPALLARARVSLAREIFVFTGDEHTNIIIGKHIHRLVRAPRKTGKTKTTSTPSDRKRDGIRCHIEVDSPELYELFQEHPFFNLIEERFKVKIFNRREAVARNIFDQCAPDLYYRPNTPADKQMNVLFLGFGSLTQELLLQLSLTAHYGDLRTPRATVICNEDRRPDAESFYHRYPNIEKIVDLQFIYRNPMGLVPDDWIKLQSEQQFCVCYSALTEDVNSILVAKRLMRLQTVASLPHLNFVVCLNQQTWIADVIDDDFDPISRDKTRLPSAWPIEYFETLDNTITIDIVVNDALDRLARAIHDSYVSSQLQAGQTFLDNHSITQWPDLPPHKRLANQRAAAHLDVKLRVVGLSREQSEQNGEPRPLSLPDEAIELLSKIEHRRWMADKYLCGYVYGPKRDDARMQHPDLKPWEALSESDRDKDRHNILQIPQLLAMLGQAIAQKKETTDVTQVGGSEVQGVYQL</sequence>
<keyword evidence="3" id="KW-0812">Transmembrane</keyword>
<dbReference type="Pfam" id="PF02254">
    <property type="entry name" value="TrkA_N"/>
    <property type="match status" value="1"/>
</dbReference>
<keyword evidence="2" id="KW-0406">Ion transport</keyword>
<dbReference type="AlphaFoldDB" id="A0A6P1TBK9"/>
<dbReference type="GO" id="GO:0034220">
    <property type="term" value="P:monoatomic ion transmembrane transport"/>
    <property type="evidence" value="ECO:0007669"/>
    <property type="project" value="UniProtKB-KW"/>
</dbReference>
<name>A0A6P1TBK9_9GAMM</name>
<accession>A0A6P1TBK9</accession>
<dbReference type="Proteomes" id="UP000464675">
    <property type="component" value="Chromosome"/>
</dbReference>
<keyword evidence="3" id="KW-0472">Membrane</keyword>
<dbReference type="Gene3D" id="6.20.350.10">
    <property type="match status" value="1"/>
</dbReference>
<dbReference type="PANTHER" id="PTHR43833">
    <property type="entry name" value="POTASSIUM CHANNEL PROTEIN 2-RELATED-RELATED"/>
    <property type="match status" value="1"/>
</dbReference>
<dbReference type="Pfam" id="PF02026">
    <property type="entry name" value="RyR"/>
    <property type="match status" value="1"/>
</dbReference>
<feature type="transmembrane region" description="Helical" evidence="3">
    <location>
        <begin position="18"/>
        <end position="37"/>
    </location>
</feature>
<dbReference type="InterPro" id="IPR003032">
    <property type="entry name" value="Ryanodine_rcpt"/>
</dbReference>
<keyword evidence="6" id="KW-0407">Ion channel</keyword>
<evidence type="ECO:0000259" key="4">
    <source>
        <dbReference type="Pfam" id="PF02026"/>
    </source>
</evidence>
<keyword evidence="8" id="KW-1185">Reference proteome</keyword>
<dbReference type="RefSeq" id="WP_161858715.1">
    <property type="nucleotide sequence ID" value="NZ_CP047491.1"/>
</dbReference>
<evidence type="ECO:0000259" key="5">
    <source>
        <dbReference type="Pfam" id="PF02254"/>
    </source>
</evidence>
<dbReference type="InterPro" id="IPR036291">
    <property type="entry name" value="NAD(P)-bd_dom_sf"/>
</dbReference>
<protein>
    <submittedName>
        <fullName evidence="6">Voltage-gated potassium channel Kch</fullName>
    </submittedName>
</protein>
<dbReference type="InterPro" id="IPR003148">
    <property type="entry name" value="RCK_N"/>
</dbReference>
<gene>
    <name evidence="7" type="ORF">GTQ55_10685</name>
    <name evidence="6" type="ORF">HNQ53_000271</name>
</gene>
<feature type="domain" description="Ryanodine receptor Ryr" evidence="4">
    <location>
        <begin position="541"/>
        <end position="611"/>
    </location>
</feature>
<dbReference type="GO" id="GO:0006813">
    <property type="term" value="P:potassium ion transport"/>
    <property type="evidence" value="ECO:0007669"/>
    <property type="project" value="InterPro"/>
</dbReference>
<dbReference type="InterPro" id="IPR050721">
    <property type="entry name" value="Trk_Ktr_HKT_K-transport"/>
</dbReference>
<evidence type="ECO:0000313" key="8">
    <source>
        <dbReference type="Proteomes" id="UP000464675"/>
    </source>
</evidence>
<reference evidence="6 9" key="2">
    <citation type="submission" date="2020-08" db="EMBL/GenBank/DDBJ databases">
        <title>Genomic Encyclopedia of Type Strains, Phase IV (KMG-IV): sequencing the most valuable type-strain genomes for metagenomic binning, comparative biology and taxonomic classification.</title>
        <authorList>
            <person name="Goeker M."/>
        </authorList>
    </citation>
    <scope>NUCLEOTIDE SEQUENCE [LARGE SCALE GENOMIC DNA]</scope>
    <source>
        <strain evidence="6 9">DSM 11525</strain>
    </source>
</reference>
<evidence type="ECO:0000313" key="6">
    <source>
        <dbReference type="EMBL" id="MBB5210083.1"/>
    </source>
</evidence>
<reference evidence="7 8" key="1">
    <citation type="submission" date="2020-01" db="EMBL/GenBank/DDBJ databases">
        <title>The possibility of degradation of plastic by Microbulbifer hydrolyticus IRE-31.</title>
        <authorList>
            <person name="Liu L."/>
        </authorList>
    </citation>
    <scope>NUCLEOTIDE SEQUENCE [LARGE SCALE GENOMIC DNA]</scope>
    <source>
        <strain evidence="7 8">IRE-31</strain>
    </source>
</reference>
<keyword evidence="1" id="KW-0813">Transport</keyword>
<dbReference type="SUPFAM" id="SSF51735">
    <property type="entry name" value="NAD(P)-binding Rossmann-fold domains"/>
    <property type="match status" value="1"/>
</dbReference>
<evidence type="ECO:0000256" key="2">
    <source>
        <dbReference type="ARBA" id="ARBA00023065"/>
    </source>
</evidence>
<dbReference type="EMBL" id="CP047491">
    <property type="protein sequence ID" value="QHQ39397.1"/>
    <property type="molecule type" value="Genomic_DNA"/>
</dbReference>
<dbReference type="EMBL" id="JACHHR010000001">
    <property type="protein sequence ID" value="MBB5210083.1"/>
    <property type="molecule type" value="Genomic_DNA"/>
</dbReference>
<dbReference type="Gene3D" id="3.40.50.720">
    <property type="entry name" value="NAD(P)-binding Rossmann-like Domain"/>
    <property type="match status" value="1"/>
</dbReference>
<dbReference type="OrthoDB" id="4228364at2"/>
<proteinExistence type="predicted"/>
<dbReference type="Proteomes" id="UP000563601">
    <property type="component" value="Unassembled WGS sequence"/>
</dbReference>
<feature type="domain" description="RCK N-terminal" evidence="5">
    <location>
        <begin position="117"/>
        <end position="212"/>
    </location>
</feature>
<keyword evidence="3" id="KW-1133">Transmembrane helix</keyword>
<evidence type="ECO:0000313" key="9">
    <source>
        <dbReference type="Proteomes" id="UP000563601"/>
    </source>
</evidence>
<organism evidence="6 9">
    <name type="scientific">Microbulbifer hydrolyticus</name>
    <dbReference type="NCBI Taxonomy" id="48074"/>
    <lineage>
        <taxon>Bacteria</taxon>
        <taxon>Pseudomonadati</taxon>
        <taxon>Pseudomonadota</taxon>
        <taxon>Gammaproteobacteria</taxon>
        <taxon>Cellvibrionales</taxon>
        <taxon>Microbulbiferaceae</taxon>
        <taxon>Microbulbifer</taxon>
    </lineage>
</organism>
<evidence type="ECO:0000256" key="1">
    <source>
        <dbReference type="ARBA" id="ARBA00022448"/>
    </source>
</evidence>